<dbReference type="InterPro" id="IPR036113">
    <property type="entry name" value="Asp/Glu-ADT_sf_sub_c"/>
</dbReference>
<dbReference type="NCBIfam" id="TIGR00135">
    <property type="entry name" value="gatC"/>
    <property type="match status" value="1"/>
</dbReference>
<comment type="subunit">
    <text evidence="1">Heterotrimer of A, B and C subunits.</text>
</comment>
<reference evidence="2 3" key="1">
    <citation type="journal article" date="2016" name="Nat. Commun.">
        <title>Thousands of microbial genomes shed light on interconnected biogeochemical processes in an aquifer system.</title>
        <authorList>
            <person name="Anantharaman K."/>
            <person name="Brown C.T."/>
            <person name="Hug L.A."/>
            <person name="Sharon I."/>
            <person name="Castelle C.J."/>
            <person name="Probst A.J."/>
            <person name="Thomas B.C."/>
            <person name="Singh A."/>
            <person name="Wilkins M.J."/>
            <person name="Karaoz U."/>
            <person name="Brodie E.L."/>
            <person name="Williams K.H."/>
            <person name="Hubbard S.S."/>
            <person name="Banfield J.F."/>
        </authorList>
    </citation>
    <scope>NUCLEOTIDE SEQUENCE [LARGE SCALE GENOMIC DNA]</scope>
</reference>
<dbReference type="AlphaFoldDB" id="A0A1F6B0L0"/>
<comment type="catalytic activity">
    <reaction evidence="1">
        <text>L-aspartyl-tRNA(Asn) + L-glutamine + ATP + H2O = L-asparaginyl-tRNA(Asn) + L-glutamate + ADP + phosphate + 2 H(+)</text>
        <dbReference type="Rhea" id="RHEA:14513"/>
        <dbReference type="Rhea" id="RHEA-COMP:9674"/>
        <dbReference type="Rhea" id="RHEA-COMP:9677"/>
        <dbReference type="ChEBI" id="CHEBI:15377"/>
        <dbReference type="ChEBI" id="CHEBI:15378"/>
        <dbReference type="ChEBI" id="CHEBI:29985"/>
        <dbReference type="ChEBI" id="CHEBI:30616"/>
        <dbReference type="ChEBI" id="CHEBI:43474"/>
        <dbReference type="ChEBI" id="CHEBI:58359"/>
        <dbReference type="ChEBI" id="CHEBI:78515"/>
        <dbReference type="ChEBI" id="CHEBI:78516"/>
        <dbReference type="ChEBI" id="CHEBI:456216"/>
    </reaction>
</comment>
<evidence type="ECO:0000313" key="2">
    <source>
        <dbReference type="EMBL" id="OGG30465.1"/>
    </source>
</evidence>
<dbReference type="Gene3D" id="1.10.20.60">
    <property type="entry name" value="Glu-tRNAGln amidotransferase C subunit, N-terminal domain"/>
    <property type="match status" value="1"/>
</dbReference>
<comment type="caution">
    <text evidence="2">The sequence shown here is derived from an EMBL/GenBank/DDBJ whole genome shotgun (WGS) entry which is preliminary data.</text>
</comment>
<comment type="catalytic activity">
    <reaction evidence="1">
        <text>L-glutamyl-tRNA(Gln) + L-glutamine + ATP + H2O = L-glutaminyl-tRNA(Gln) + L-glutamate + ADP + phosphate + H(+)</text>
        <dbReference type="Rhea" id="RHEA:17521"/>
        <dbReference type="Rhea" id="RHEA-COMP:9681"/>
        <dbReference type="Rhea" id="RHEA-COMP:9684"/>
        <dbReference type="ChEBI" id="CHEBI:15377"/>
        <dbReference type="ChEBI" id="CHEBI:15378"/>
        <dbReference type="ChEBI" id="CHEBI:29985"/>
        <dbReference type="ChEBI" id="CHEBI:30616"/>
        <dbReference type="ChEBI" id="CHEBI:43474"/>
        <dbReference type="ChEBI" id="CHEBI:58359"/>
        <dbReference type="ChEBI" id="CHEBI:78520"/>
        <dbReference type="ChEBI" id="CHEBI:78521"/>
        <dbReference type="ChEBI" id="CHEBI:456216"/>
    </reaction>
</comment>
<keyword evidence="1" id="KW-0547">Nucleotide-binding</keyword>
<keyword evidence="1" id="KW-0648">Protein biosynthesis</keyword>
<dbReference type="SUPFAM" id="SSF141000">
    <property type="entry name" value="Glu-tRNAGln amidotransferase C subunit"/>
    <property type="match status" value="1"/>
</dbReference>
<proteinExistence type="inferred from homology"/>
<dbReference type="Proteomes" id="UP000176409">
    <property type="component" value="Unassembled WGS sequence"/>
</dbReference>
<organism evidence="2 3">
    <name type="scientific">Candidatus Gottesmanbacteria bacterium RIFCSPLOWO2_01_FULL_49_10</name>
    <dbReference type="NCBI Taxonomy" id="1798396"/>
    <lineage>
        <taxon>Bacteria</taxon>
        <taxon>Candidatus Gottesmaniibacteriota</taxon>
    </lineage>
</organism>
<dbReference type="PANTHER" id="PTHR15004:SF0">
    <property type="entry name" value="GLUTAMYL-TRNA(GLN) AMIDOTRANSFERASE SUBUNIT C, MITOCHONDRIAL"/>
    <property type="match status" value="1"/>
</dbReference>
<gene>
    <name evidence="1" type="primary">gatC</name>
    <name evidence="2" type="ORF">A2973_02940</name>
</gene>
<dbReference type="GO" id="GO:0050567">
    <property type="term" value="F:glutaminyl-tRNA synthase (glutamine-hydrolyzing) activity"/>
    <property type="evidence" value="ECO:0007669"/>
    <property type="project" value="UniProtKB-UniRule"/>
</dbReference>
<dbReference type="EC" id="6.3.5.-" evidence="1"/>
<dbReference type="GO" id="GO:0070681">
    <property type="term" value="P:glutaminyl-tRNAGln biosynthesis via transamidation"/>
    <property type="evidence" value="ECO:0007669"/>
    <property type="project" value="TreeGrafter"/>
</dbReference>
<keyword evidence="1" id="KW-0067">ATP-binding</keyword>
<dbReference type="PANTHER" id="PTHR15004">
    <property type="entry name" value="GLUTAMYL-TRNA(GLN) AMIDOTRANSFERASE SUBUNIT C, MITOCHONDRIAL"/>
    <property type="match status" value="1"/>
</dbReference>
<evidence type="ECO:0000313" key="3">
    <source>
        <dbReference type="Proteomes" id="UP000176409"/>
    </source>
</evidence>
<dbReference type="GO" id="GO:0005524">
    <property type="term" value="F:ATP binding"/>
    <property type="evidence" value="ECO:0007669"/>
    <property type="project" value="UniProtKB-KW"/>
</dbReference>
<evidence type="ECO:0000256" key="1">
    <source>
        <dbReference type="HAMAP-Rule" id="MF_00122"/>
    </source>
</evidence>
<accession>A0A1F6B0L0</accession>
<dbReference type="STRING" id="1798396.A2973_02940"/>
<protein>
    <recommendedName>
        <fullName evidence="1">Aspartyl/glutamyl-tRNA(Asn/Gln) amidotransferase subunit C</fullName>
        <shortName evidence="1">Asp/Glu-ADT subunit C</shortName>
        <ecNumber evidence="1">6.3.5.-</ecNumber>
    </recommendedName>
</protein>
<dbReference type="EMBL" id="MFJZ01000020">
    <property type="protein sequence ID" value="OGG30465.1"/>
    <property type="molecule type" value="Genomic_DNA"/>
</dbReference>
<dbReference type="HAMAP" id="MF_00122">
    <property type="entry name" value="GatC"/>
    <property type="match status" value="1"/>
</dbReference>
<dbReference type="GO" id="GO:0006412">
    <property type="term" value="P:translation"/>
    <property type="evidence" value="ECO:0007669"/>
    <property type="project" value="UniProtKB-UniRule"/>
</dbReference>
<comment type="similarity">
    <text evidence="1">Belongs to the GatC family.</text>
</comment>
<dbReference type="InterPro" id="IPR003837">
    <property type="entry name" value="GatC"/>
</dbReference>
<name>A0A1F6B0L0_9BACT</name>
<dbReference type="Pfam" id="PF02686">
    <property type="entry name" value="GatC"/>
    <property type="match status" value="1"/>
</dbReference>
<dbReference type="GO" id="GO:0006450">
    <property type="term" value="P:regulation of translational fidelity"/>
    <property type="evidence" value="ECO:0007669"/>
    <property type="project" value="InterPro"/>
</dbReference>
<keyword evidence="1" id="KW-0436">Ligase</keyword>
<sequence length="100" mass="11181">MSDTLSTSDIQHIAKLANIKLGPDEEKKLYPQLASILDYISQLQKVSTEKVESTSQVTGRVNVFREDEIDTSRVLTQEQVLSNAPASHNGHIRVKAIFEE</sequence>
<comment type="function">
    <text evidence="1">Allows the formation of correctly charged Asn-tRNA(Asn) or Gln-tRNA(Gln) through the transamidation of misacylated Asp-tRNA(Asn) or Glu-tRNA(Gln) in organisms which lack either or both of asparaginyl-tRNA or glutaminyl-tRNA synthetases. The reaction takes place in the presence of glutamine and ATP through an activated phospho-Asp-tRNA(Asn) or phospho-Glu-tRNA(Gln).</text>
</comment>
<dbReference type="GO" id="GO:0050566">
    <property type="term" value="F:asparaginyl-tRNA synthase (glutamine-hydrolyzing) activity"/>
    <property type="evidence" value="ECO:0007669"/>
    <property type="project" value="RHEA"/>
</dbReference>